<feature type="compositionally biased region" description="Basic and acidic residues" evidence="1">
    <location>
        <begin position="272"/>
        <end position="290"/>
    </location>
</feature>
<evidence type="ECO:0000313" key="2">
    <source>
        <dbReference type="EMBL" id="KAL0059476.1"/>
    </source>
</evidence>
<sequence>MSDSQSFPQSPSTQTFFARASSVSIGPHAKFIHVEGNQKTYQTFQQERERFESDEEVPEDAFHPFTGPEAQEIFERELRTILQPYVHPAYYDVSRCSCFTVDGQPSSGTPESNLVHTEGDGGINSNPGHRLSTISINRVGPYGGTFKKPKRRSVISSISQYKCDIRLLESTFHEKAWYQTAEGFYVLFDRDGDERRFVVGEIVAGIEKGRLVAFECFGASKPQGNGSVVSIAIRPASMSQEDGDYEGDNGNQWRESSGQWRDDIVQRWNDSDQRWDNEDQGRGDHSKDGQPRPADGMVSVVTLALNTPAGMLMSDILSTGTEVREARLHSNWSRVGALTFSLFVDPDY</sequence>
<dbReference type="EMBL" id="JBBXMP010000225">
    <property type="protein sequence ID" value="KAL0059476.1"/>
    <property type="molecule type" value="Genomic_DNA"/>
</dbReference>
<dbReference type="Proteomes" id="UP001437256">
    <property type="component" value="Unassembled WGS sequence"/>
</dbReference>
<comment type="caution">
    <text evidence="2">The sequence shown here is derived from an EMBL/GenBank/DDBJ whole genome shotgun (WGS) entry which is preliminary data.</text>
</comment>
<accession>A0ABR2ZEV4</accession>
<protein>
    <submittedName>
        <fullName evidence="2">Uncharacterized protein</fullName>
    </submittedName>
</protein>
<evidence type="ECO:0000256" key="1">
    <source>
        <dbReference type="SAM" id="MobiDB-lite"/>
    </source>
</evidence>
<gene>
    <name evidence="2" type="ORF">AAF712_013784</name>
</gene>
<keyword evidence="3" id="KW-1185">Reference proteome</keyword>
<feature type="region of interest" description="Disordered" evidence="1">
    <location>
        <begin position="272"/>
        <end position="295"/>
    </location>
</feature>
<proteinExistence type="predicted"/>
<organism evidence="2 3">
    <name type="scientific">Marasmius tenuissimus</name>
    <dbReference type="NCBI Taxonomy" id="585030"/>
    <lineage>
        <taxon>Eukaryota</taxon>
        <taxon>Fungi</taxon>
        <taxon>Dikarya</taxon>
        <taxon>Basidiomycota</taxon>
        <taxon>Agaricomycotina</taxon>
        <taxon>Agaricomycetes</taxon>
        <taxon>Agaricomycetidae</taxon>
        <taxon>Agaricales</taxon>
        <taxon>Marasmiineae</taxon>
        <taxon>Marasmiaceae</taxon>
        <taxon>Marasmius</taxon>
    </lineage>
</organism>
<evidence type="ECO:0000313" key="3">
    <source>
        <dbReference type="Proteomes" id="UP001437256"/>
    </source>
</evidence>
<reference evidence="2 3" key="1">
    <citation type="submission" date="2024-05" db="EMBL/GenBank/DDBJ databases">
        <title>A draft genome resource for the thread blight pathogen Marasmius tenuissimus strain MS-2.</title>
        <authorList>
            <person name="Yulfo-Soto G.E."/>
            <person name="Baruah I.K."/>
            <person name="Amoako-Attah I."/>
            <person name="Bukari Y."/>
            <person name="Meinhardt L.W."/>
            <person name="Bailey B.A."/>
            <person name="Cohen S.P."/>
        </authorList>
    </citation>
    <scope>NUCLEOTIDE SEQUENCE [LARGE SCALE GENOMIC DNA]</scope>
    <source>
        <strain evidence="2 3">MS-2</strain>
    </source>
</reference>
<name>A0ABR2ZEV4_9AGAR</name>